<reference evidence="2" key="1">
    <citation type="submission" date="2021-12" db="EMBL/GenBank/DDBJ databases">
        <authorList>
            <person name="Zaccaron A."/>
            <person name="Stergiopoulos I."/>
        </authorList>
    </citation>
    <scope>NUCLEOTIDE SEQUENCE</scope>
    <source>
        <strain evidence="2">Race5_Kim</strain>
    </source>
</reference>
<dbReference type="InterPro" id="IPR029071">
    <property type="entry name" value="Ubiquitin-like_domsf"/>
</dbReference>
<dbReference type="Proteomes" id="UP000756132">
    <property type="component" value="Chromosome 4"/>
</dbReference>
<dbReference type="GeneID" id="71984684"/>
<dbReference type="AlphaFoldDB" id="A0A9Q8LE21"/>
<dbReference type="InterPro" id="IPR000626">
    <property type="entry name" value="Ubiquitin-like_dom"/>
</dbReference>
<feature type="domain" description="Ubiquitin-like" evidence="1">
    <location>
        <begin position="166"/>
        <end position="241"/>
    </location>
</feature>
<name>A0A9Q8LE21_PASFU</name>
<dbReference type="Gene3D" id="3.10.20.90">
    <property type="entry name" value="Phosphatidylinositol 3-kinase Catalytic Subunit, Chain A, domain 1"/>
    <property type="match status" value="1"/>
</dbReference>
<proteinExistence type="predicted"/>
<dbReference type="KEGG" id="ffu:CLAFUR5_04806"/>
<dbReference type="RefSeq" id="XP_047760045.1">
    <property type="nucleotide sequence ID" value="XM_047903954.1"/>
</dbReference>
<evidence type="ECO:0000313" key="2">
    <source>
        <dbReference type="EMBL" id="UJO15679.1"/>
    </source>
</evidence>
<protein>
    <recommendedName>
        <fullName evidence="1">Ubiquitin-like domain-containing protein</fullName>
    </recommendedName>
</protein>
<gene>
    <name evidence="2" type="ORF">CLAFUR5_04806</name>
</gene>
<evidence type="ECO:0000259" key="1">
    <source>
        <dbReference type="PROSITE" id="PS50053"/>
    </source>
</evidence>
<organism evidence="2 3">
    <name type="scientific">Passalora fulva</name>
    <name type="common">Tomato leaf mold</name>
    <name type="synonym">Cladosporium fulvum</name>
    <dbReference type="NCBI Taxonomy" id="5499"/>
    <lineage>
        <taxon>Eukaryota</taxon>
        <taxon>Fungi</taxon>
        <taxon>Dikarya</taxon>
        <taxon>Ascomycota</taxon>
        <taxon>Pezizomycotina</taxon>
        <taxon>Dothideomycetes</taxon>
        <taxon>Dothideomycetidae</taxon>
        <taxon>Mycosphaerellales</taxon>
        <taxon>Mycosphaerellaceae</taxon>
        <taxon>Fulvia</taxon>
    </lineage>
</organism>
<sequence length="241" mass="26755">MWSTKVDDALGGSELCPWPSRVVFARRICKRVSELCVVCRPISHANAACDSVLASTHFLYDLHDISTPSTCRLTRPRNIMPVKASVQVPLDDKIAECTISVPATVGRLQRADFINRVTSAVLKIANDMNDEAEAAEIDRFNRQHLVDGQEPDVEQLQNRLRLDDSTTIVLKGVHGMTAQYRVKRTTSMGKIMDMYATQAGFHAGTLRFMYIGQRTSAKDTLESLEVEDGDIIEVASEQIGT</sequence>
<evidence type="ECO:0000313" key="3">
    <source>
        <dbReference type="Proteomes" id="UP000756132"/>
    </source>
</evidence>
<dbReference type="CDD" id="cd01763">
    <property type="entry name" value="Ubl_SUMO_like"/>
    <property type="match status" value="1"/>
</dbReference>
<dbReference type="PANTHER" id="PTHR10562">
    <property type="entry name" value="SMALL UBIQUITIN-RELATED MODIFIER"/>
    <property type="match status" value="1"/>
</dbReference>
<dbReference type="Pfam" id="PF11976">
    <property type="entry name" value="Rad60-SLD"/>
    <property type="match status" value="1"/>
</dbReference>
<dbReference type="OrthoDB" id="442921at2759"/>
<accession>A0A9Q8LE21</accession>
<dbReference type="InterPro" id="IPR022617">
    <property type="entry name" value="Rad60/SUMO-like_dom"/>
</dbReference>
<dbReference type="EMBL" id="CP090166">
    <property type="protein sequence ID" value="UJO15679.1"/>
    <property type="molecule type" value="Genomic_DNA"/>
</dbReference>
<dbReference type="SUPFAM" id="SSF54236">
    <property type="entry name" value="Ubiquitin-like"/>
    <property type="match status" value="1"/>
</dbReference>
<dbReference type="PROSITE" id="PS50053">
    <property type="entry name" value="UBIQUITIN_2"/>
    <property type="match status" value="1"/>
</dbReference>
<reference evidence="2" key="2">
    <citation type="journal article" date="2022" name="Microb. Genom.">
        <title>A chromosome-scale genome assembly of the tomato pathogen Cladosporium fulvum reveals a compartmentalized genome architecture and the presence of a dispensable chromosome.</title>
        <authorList>
            <person name="Zaccaron A.Z."/>
            <person name="Chen L.H."/>
            <person name="Samaras A."/>
            <person name="Stergiopoulos I."/>
        </authorList>
    </citation>
    <scope>NUCLEOTIDE SEQUENCE</scope>
    <source>
        <strain evidence="2">Race5_Kim</strain>
    </source>
</reference>
<keyword evidence="3" id="KW-1185">Reference proteome</keyword>